<accession>A0A0J6CNM5</accession>
<dbReference type="PATRIC" id="fig|328812.4.peg.2623"/>
<dbReference type="Proteomes" id="UP000036166">
    <property type="component" value="Unassembled WGS sequence"/>
</dbReference>
<proteinExistence type="predicted"/>
<dbReference type="EMBL" id="LFJV01000029">
    <property type="protein sequence ID" value="KMM33764.1"/>
    <property type="molecule type" value="Genomic_DNA"/>
</dbReference>
<reference evidence="1 2" key="1">
    <citation type="submission" date="2015-06" db="EMBL/GenBank/DDBJ databases">
        <title>Draft Genome Sequence of Parabacteroides goldsteinii with Putative Novel Metallo-Beta-Lactamases Isolated from a Blood Culture from a Human Patient.</title>
        <authorList>
            <person name="Krogh T.J."/>
            <person name="Agergaard C.N."/>
            <person name="Moller-Jensen J."/>
            <person name="Justesen U.S."/>
        </authorList>
    </citation>
    <scope>NUCLEOTIDE SEQUENCE [LARGE SCALE GENOMIC DNA]</scope>
    <source>
        <strain evidence="1 2">910340</strain>
    </source>
</reference>
<sequence length="61" mass="7193">MKKEELPWRSLLAYQDIAGVRGKYYVPHIPHTLLVYPDGNFEPFNLWEENEINKLYALTGN</sequence>
<comment type="caution">
    <text evidence="1">The sequence shown here is derived from an EMBL/GenBank/DDBJ whole genome shotgun (WGS) entry which is preliminary data.</text>
</comment>
<dbReference type="AlphaFoldDB" id="A0A0J6CNM5"/>
<evidence type="ECO:0000313" key="1">
    <source>
        <dbReference type="EMBL" id="KMM33764.1"/>
    </source>
</evidence>
<evidence type="ECO:0000313" key="2">
    <source>
        <dbReference type="Proteomes" id="UP000036166"/>
    </source>
</evidence>
<name>A0A0J6CNM5_9BACT</name>
<gene>
    <name evidence="1" type="ORF">ACM15_10175</name>
</gene>
<organism evidence="1 2">
    <name type="scientific">Parabacteroides goldsteinii</name>
    <dbReference type="NCBI Taxonomy" id="328812"/>
    <lineage>
        <taxon>Bacteria</taxon>
        <taxon>Pseudomonadati</taxon>
        <taxon>Bacteroidota</taxon>
        <taxon>Bacteroidia</taxon>
        <taxon>Bacteroidales</taxon>
        <taxon>Tannerellaceae</taxon>
        <taxon>Parabacteroides</taxon>
    </lineage>
</organism>
<protein>
    <submittedName>
        <fullName evidence="1">Uncharacterized protein</fullName>
    </submittedName>
</protein>